<reference evidence="2 4" key="2">
    <citation type="journal article" date="2019" name="Nat. Med.">
        <title>A library of human gut bacterial isolates paired with longitudinal multiomics data enables mechanistic microbiome research.</title>
        <authorList>
            <person name="Poyet M."/>
            <person name="Groussin M."/>
            <person name="Gibbons S.M."/>
            <person name="Avila-Pacheco J."/>
            <person name="Jiang X."/>
            <person name="Kearney S.M."/>
            <person name="Perrotta A.R."/>
            <person name="Berdy B."/>
            <person name="Zhao S."/>
            <person name="Lieberman T.D."/>
            <person name="Swanson P.K."/>
            <person name="Smith M."/>
            <person name="Roesemann S."/>
            <person name="Alexander J.E."/>
            <person name="Rich S.A."/>
            <person name="Livny J."/>
            <person name="Vlamakis H."/>
            <person name="Clish C."/>
            <person name="Bullock K."/>
            <person name="Deik A."/>
            <person name="Scott J."/>
            <person name="Pierce K.A."/>
            <person name="Xavier R.J."/>
            <person name="Alm E.J."/>
        </authorList>
    </citation>
    <scope>NUCLEOTIDE SEQUENCE [LARGE SCALE GENOMIC DNA]</scope>
    <source>
        <strain evidence="2 4">BIOML-A6</strain>
    </source>
</reference>
<proteinExistence type="predicted"/>
<dbReference type="STRING" id="246787.BcellWH2_04416"/>
<name>A0A0P0GNI2_9BACE</name>
<dbReference type="GeneID" id="66309799"/>
<dbReference type="Proteomes" id="UP000061809">
    <property type="component" value="Chromosome"/>
</dbReference>
<dbReference type="Proteomes" id="UP000448877">
    <property type="component" value="Unassembled WGS sequence"/>
</dbReference>
<evidence type="ECO:0000313" key="1">
    <source>
        <dbReference type="EMBL" id="ALJ61633.1"/>
    </source>
</evidence>
<reference evidence="1 3" key="1">
    <citation type="journal article" date="2015" name="Science">
        <title>Genetic determinants of in vivo fitness and diet responsiveness in multiple human gut Bacteroides.</title>
        <authorList>
            <person name="Wu M."/>
            <person name="McNulty N.P."/>
            <person name="Rodionov D.A."/>
            <person name="Khoroshkin M.S."/>
            <person name="Griffin N.W."/>
            <person name="Cheng J."/>
            <person name="Latreille P."/>
            <person name="Kerstetter R.A."/>
            <person name="Terrapon N."/>
            <person name="Henrissat B."/>
            <person name="Osterman A.L."/>
            <person name="Gordon J.I."/>
        </authorList>
    </citation>
    <scope>NUCLEOTIDE SEQUENCE [LARGE SCALE GENOMIC DNA]</scope>
    <source>
        <strain evidence="1 3">WH2</strain>
    </source>
</reference>
<dbReference type="AlphaFoldDB" id="A0A0P0GNI2"/>
<gene>
    <name evidence="1" type="ORF">BcellWH2_04416</name>
    <name evidence="2" type="ORF">F2Y81_22800</name>
</gene>
<dbReference type="RefSeq" id="WP_007215579.1">
    <property type="nucleotide sequence ID" value="NZ_CABMLT010000015.1"/>
</dbReference>
<dbReference type="EMBL" id="CP012801">
    <property type="protein sequence ID" value="ALJ61633.1"/>
    <property type="molecule type" value="Genomic_DNA"/>
</dbReference>
<evidence type="ECO:0000313" key="3">
    <source>
        <dbReference type="Proteomes" id="UP000061809"/>
    </source>
</evidence>
<sequence length="64" mass="6994">MEQDEKRKLADELKNAADDVLNLDDMEKVAGGLLDLKCVNNNVPLCGCSQTSTEKLQQATKDQG</sequence>
<dbReference type="PATRIC" id="fig|246787.4.peg.4562"/>
<protein>
    <submittedName>
        <fullName evidence="1">Uncharacterized protein</fullName>
    </submittedName>
</protein>
<evidence type="ECO:0000313" key="4">
    <source>
        <dbReference type="Proteomes" id="UP000448877"/>
    </source>
</evidence>
<dbReference type="EMBL" id="VVYV01000051">
    <property type="protein sequence ID" value="KAA5413518.1"/>
    <property type="molecule type" value="Genomic_DNA"/>
</dbReference>
<evidence type="ECO:0000313" key="2">
    <source>
        <dbReference type="EMBL" id="KAA5413518.1"/>
    </source>
</evidence>
<organism evidence="1 3">
    <name type="scientific">Bacteroides cellulosilyticus</name>
    <dbReference type="NCBI Taxonomy" id="246787"/>
    <lineage>
        <taxon>Bacteria</taxon>
        <taxon>Pseudomonadati</taxon>
        <taxon>Bacteroidota</taxon>
        <taxon>Bacteroidia</taxon>
        <taxon>Bacteroidales</taxon>
        <taxon>Bacteroidaceae</taxon>
        <taxon>Bacteroides</taxon>
    </lineage>
</organism>
<dbReference type="KEGG" id="bcel:BcellWH2_04416"/>
<accession>A0A0P0GNI2</accession>